<sequence>MSNLLVLLKELGVPIKTKVFIESPKQTNYEYQLQMDLDLDKQHQIV</sequence>
<evidence type="ECO:0000313" key="1">
    <source>
        <dbReference type="EMBL" id="MDQ0163536.1"/>
    </source>
</evidence>
<accession>A0ABT9VRC8</accession>
<gene>
    <name evidence="1" type="ORF">J2S06_002642</name>
</gene>
<dbReference type="Proteomes" id="UP001225646">
    <property type="component" value="Unassembled WGS sequence"/>
</dbReference>
<organism evidence="1 2">
    <name type="scientific">Aeribacillus alveayuensis</name>
    <dbReference type="NCBI Taxonomy" id="279215"/>
    <lineage>
        <taxon>Bacteria</taxon>
        <taxon>Bacillati</taxon>
        <taxon>Bacillota</taxon>
        <taxon>Bacilli</taxon>
        <taxon>Bacillales</taxon>
        <taxon>Bacillaceae</taxon>
        <taxon>Aeribacillus</taxon>
    </lineage>
</organism>
<keyword evidence="2" id="KW-1185">Reference proteome</keyword>
<comment type="caution">
    <text evidence="1">The sequence shown here is derived from an EMBL/GenBank/DDBJ whole genome shotgun (WGS) entry which is preliminary data.</text>
</comment>
<reference evidence="1 2" key="1">
    <citation type="submission" date="2023-07" db="EMBL/GenBank/DDBJ databases">
        <title>Genomic Encyclopedia of Type Strains, Phase IV (KMG-IV): sequencing the most valuable type-strain genomes for metagenomic binning, comparative biology and taxonomic classification.</title>
        <authorList>
            <person name="Goeker M."/>
        </authorList>
    </citation>
    <scope>NUCLEOTIDE SEQUENCE [LARGE SCALE GENOMIC DNA]</scope>
    <source>
        <strain evidence="1 2">DSM 19092</strain>
    </source>
</reference>
<protein>
    <submittedName>
        <fullName evidence="1">Uncharacterized protein</fullName>
    </submittedName>
</protein>
<proteinExistence type="predicted"/>
<dbReference type="EMBL" id="JAUSTR010000017">
    <property type="protein sequence ID" value="MDQ0163536.1"/>
    <property type="molecule type" value="Genomic_DNA"/>
</dbReference>
<evidence type="ECO:0000313" key="2">
    <source>
        <dbReference type="Proteomes" id="UP001225646"/>
    </source>
</evidence>
<name>A0ABT9VRC8_9BACI</name>
<dbReference type="RefSeq" id="WP_419152591.1">
    <property type="nucleotide sequence ID" value="NZ_JAUSTR010000017.1"/>
</dbReference>